<dbReference type="Proteomes" id="UP001293593">
    <property type="component" value="Unassembled WGS sequence"/>
</dbReference>
<comment type="caution">
    <text evidence="1">The sequence shown here is derived from an EMBL/GenBank/DDBJ whole genome shotgun (WGS) entry which is preliminary data.</text>
</comment>
<protein>
    <submittedName>
        <fullName evidence="1">Uncharacterized protein</fullName>
    </submittedName>
</protein>
<dbReference type="EMBL" id="JAWXYG010000002">
    <property type="protein sequence ID" value="KAK4279311.1"/>
    <property type="molecule type" value="Genomic_DNA"/>
</dbReference>
<gene>
    <name evidence="1" type="ORF">QN277_011109</name>
</gene>
<name>A0AAE1MY76_9FABA</name>
<evidence type="ECO:0000313" key="2">
    <source>
        <dbReference type="Proteomes" id="UP001293593"/>
    </source>
</evidence>
<dbReference type="AlphaFoldDB" id="A0AAE1MY76"/>
<reference evidence="1" key="1">
    <citation type="submission" date="2023-10" db="EMBL/GenBank/DDBJ databases">
        <title>Chromosome-level genome of the transformable northern wattle, Acacia crassicarpa.</title>
        <authorList>
            <person name="Massaro I."/>
            <person name="Sinha N.R."/>
            <person name="Poethig S."/>
            <person name="Leichty A.R."/>
        </authorList>
    </citation>
    <scope>NUCLEOTIDE SEQUENCE</scope>
    <source>
        <strain evidence="1">Acra3RX</strain>
        <tissue evidence="1">Leaf</tissue>
    </source>
</reference>
<organism evidence="1 2">
    <name type="scientific">Acacia crassicarpa</name>
    <name type="common">northern wattle</name>
    <dbReference type="NCBI Taxonomy" id="499986"/>
    <lineage>
        <taxon>Eukaryota</taxon>
        <taxon>Viridiplantae</taxon>
        <taxon>Streptophyta</taxon>
        <taxon>Embryophyta</taxon>
        <taxon>Tracheophyta</taxon>
        <taxon>Spermatophyta</taxon>
        <taxon>Magnoliopsida</taxon>
        <taxon>eudicotyledons</taxon>
        <taxon>Gunneridae</taxon>
        <taxon>Pentapetalae</taxon>
        <taxon>rosids</taxon>
        <taxon>fabids</taxon>
        <taxon>Fabales</taxon>
        <taxon>Fabaceae</taxon>
        <taxon>Caesalpinioideae</taxon>
        <taxon>mimosoid clade</taxon>
        <taxon>Acacieae</taxon>
        <taxon>Acacia</taxon>
    </lineage>
</organism>
<accession>A0AAE1MY76</accession>
<sequence length="126" mass="14403">MAESRNLDRKVVEQQVIEREMEDIDMGPLYKAIFDNNWPAVEAFIKSHPVGLGHERMVQGWVGLPVQWAIFVGHKEMGRYLYKFTPPHLFTENHVRASSFLTLCLTNGVLDIALDLLKKMQGAAFC</sequence>
<proteinExistence type="predicted"/>
<keyword evidence="2" id="KW-1185">Reference proteome</keyword>
<evidence type="ECO:0000313" key="1">
    <source>
        <dbReference type="EMBL" id="KAK4279311.1"/>
    </source>
</evidence>